<dbReference type="PANTHER" id="PTHR10724:SF10">
    <property type="entry name" value="S1 RNA-BINDING DOMAIN-CONTAINING PROTEIN 1"/>
    <property type="match status" value="1"/>
</dbReference>
<gene>
    <name evidence="3" type="primary">yugI</name>
    <name evidence="3" type="ORF">SAMEA3545359_01187</name>
</gene>
<dbReference type="InterPro" id="IPR012340">
    <property type="entry name" value="NA-bd_OB-fold"/>
</dbReference>
<accession>A0A1C6I2V4</accession>
<dbReference type="Gene3D" id="2.40.50.140">
    <property type="entry name" value="Nucleic acid-binding proteins"/>
    <property type="match status" value="1"/>
</dbReference>
<feature type="compositionally biased region" description="Low complexity" evidence="1">
    <location>
        <begin position="107"/>
        <end position="119"/>
    </location>
</feature>
<proteinExistence type="predicted"/>
<dbReference type="AlphaFoldDB" id="A0A1C6I2V4"/>
<organism evidence="3">
    <name type="scientific">uncultured Anaerotruncus sp</name>
    <dbReference type="NCBI Taxonomy" id="905011"/>
    <lineage>
        <taxon>Bacteria</taxon>
        <taxon>Bacillati</taxon>
        <taxon>Bacillota</taxon>
        <taxon>Clostridia</taxon>
        <taxon>Eubacteriales</taxon>
        <taxon>Oscillospiraceae</taxon>
        <taxon>Anaerotruncus</taxon>
        <taxon>environmental samples</taxon>
    </lineage>
</organism>
<feature type="domain" description="S1 motif" evidence="2">
    <location>
        <begin position="6"/>
        <end position="74"/>
    </location>
</feature>
<name>A0A1C6I2V4_9FIRM</name>
<evidence type="ECO:0000256" key="1">
    <source>
        <dbReference type="SAM" id="MobiDB-lite"/>
    </source>
</evidence>
<dbReference type="FunFam" id="2.40.50.140:FF:000051">
    <property type="entry name" value="RNA-binding transcriptional accessory protein"/>
    <property type="match status" value="1"/>
</dbReference>
<dbReference type="SUPFAM" id="SSF50249">
    <property type="entry name" value="Nucleic acid-binding proteins"/>
    <property type="match status" value="1"/>
</dbReference>
<dbReference type="SMART" id="SM00316">
    <property type="entry name" value="S1"/>
    <property type="match status" value="1"/>
</dbReference>
<dbReference type="InterPro" id="IPR003029">
    <property type="entry name" value="S1_domain"/>
</dbReference>
<evidence type="ECO:0000259" key="2">
    <source>
        <dbReference type="PROSITE" id="PS50126"/>
    </source>
</evidence>
<feature type="compositionally biased region" description="Basic and acidic residues" evidence="1">
    <location>
        <begin position="131"/>
        <end position="165"/>
    </location>
</feature>
<protein>
    <submittedName>
        <fullName evidence="3">General stress protein 13</fullName>
    </submittedName>
</protein>
<feature type="compositionally biased region" description="Basic residues" evidence="1">
    <location>
        <begin position="166"/>
        <end position="175"/>
    </location>
</feature>
<evidence type="ECO:0000313" key="3">
    <source>
        <dbReference type="EMBL" id="SCJ63910.1"/>
    </source>
</evidence>
<dbReference type="GO" id="GO:0003729">
    <property type="term" value="F:mRNA binding"/>
    <property type="evidence" value="ECO:0007669"/>
    <property type="project" value="UniProtKB-ARBA"/>
</dbReference>
<dbReference type="PROSITE" id="PS50126">
    <property type="entry name" value="S1"/>
    <property type="match status" value="1"/>
</dbReference>
<dbReference type="PANTHER" id="PTHR10724">
    <property type="entry name" value="30S RIBOSOMAL PROTEIN S1"/>
    <property type="match status" value="1"/>
</dbReference>
<dbReference type="GO" id="GO:0003735">
    <property type="term" value="F:structural constituent of ribosome"/>
    <property type="evidence" value="ECO:0007669"/>
    <property type="project" value="TreeGrafter"/>
</dbReference>
<reference evidence="3" key="1">
    <citation type="submission" date="2015-09" db="EMBL/GenBank/DDBJ databases">
        <authorList>
            <consortium name="Pathogen Informatics"/>
        </authorList>
    </citation>
    <scope>NUCLEOTIDE SEQUENCE</scope>
    <source>
        <strain evidence="3">2789STDY5834896</strain>
    </source>
</reference>
<feature type="compositionally biased region" description="Basic and acidic residues" evidence="1">
    <location>
        <begin position="83"/>
        <end position="101"/>
    </location>
</feature>
<dbReference type="EMBL" id="FMHG01000001">
    <property type="protein sequence ID" value="SCJ63910.1"/>
    <property type="molecule type" value="Genomic_DNA"/>
</dbReference>
<sequence length="175" mass="19334">MQLEVGKIVEGKVSGITKFGAFVDLGENKTGMVHISEVAATFVQEISDFVKEGQTVTVKILSIGDDGKIALSIKQALPADQQRPPRRDGPRRDFPRRDFQKQGHAPRSSGASRGVASRSYNGPRSAGYKPRANDRPATFEDMMSKFKQSSEERMSDLKRSQDSKRRGGYSRKGSK</sequence>
<dbReference type="InterPro" id="IPR050437">
    <property type="entry name" value="Ribos_protein_bS1-like"/>
</dbReference>
<dbReference type="Pfam" id="PF00575">
    <property type="entry name" value="S1"/>
    <property type="match status" value="1"/>
</dbReference>
<dbReference type="GO" id="GO:0006412">
    <property type="term" value="P:translation"/>
    <property type="evidence" value="ECO:0007669"/>
    <property type="project" value="TreeGrafter"/>
</dbReference>
<dbReference type="GO" id="GO:0005737">
    <property type="term" value="C:cytoplasm"/>
    <property type="evidence" value="ECO:0007669"/>
    <property type="project" value="UniProtKB-ARBA"/>
</dbReference>
<feature type="region of interest" description="Disordered" evidence="1">
    <location>
        <begin position="75"/>
        <end position="175"/>
    </location>
</feature>